<feature type="compositionally biased region" description="Low complexity" evidence="4">
    <location>
        <begin position="172"/>
        <end position="207"/>
    </location>
</feature>
<feature type="compositionally biased region" description="Basic and acidic residues" evidence="4">
    <location>
        <begin position="143"/>
        <end position="155"/>
    </location>
</feature>
<evidence type="ECO:0000313" key="6">
    <source>
        <dbReference type="EMBL" id="KDQ59522.1"/>
    </source>
</evidence>
<evidence type="ECO:0000256" key="2">
    <source>
        <dbReference type="ARBA" id="ARBA00023125"/>
    </source>
</evidence>
<dbReference type="PROSITE" id="PS51504">
    <property type="entry name" value="H15"/>
    <property type="match status" value="1"/>
</dbReference>
<feature type="region of interest" description="Disordered" evidence="4">
    <location>
        <begin position="31"/>
        <end position="51"/>
    </location>
</feature>
<dbReference type="GO" id="GO:0005634">
    <property type="term" value="C:nucleus"/>
    <property type="evidence" value="ECO:0007669"/>
    <property type="project" value="UniProtKB-SubCell"/>
</dbReference>
<gene>
    <name evidence="6" type="ORF">JAAARDRAFT_205557</name>
</gene>
<dbReference type="AlphaFoldDB" id="A0A067Q7Q8"/>
<dbReference type="InterPro" id="IPR005819">
    <property type="entry name" value="H1/H5"/>
</dbReference>
<dbReference type="GO" id="GO:0000786">
    <property type="term" value="C:nucleosome"/>
    <property type="evidence" value="ECO:0007669"/>
    <property type="project" value="InterPro"/>
</dbReference>
<organism evidence="6 7">
    <name type="scientific">Jaapia argillacea MUCL 33604</name>
    <dbReference type="NCBI Taxonomy" id="933084"/>
    <lineage>
        <taxon>Eukaryota</taxon>
        <taxon>Fungi</taxon>
        <taxon>Dikarya</taxon>
        <taxon>Basidiomycota</taxon>
        <taxon>Agaricomycotina</taxon>
        <taxon>Agaricomycetes</taxon>
        <taxon>Agaricomycetidae</taxon>
        <taxon>Jaapiales</taxon>
        <taxon>Jaapiaceae</taxon>
        <taxon>Jaapia</taxon>
    </lineage>
</organism>
<name>A0A067Q7Q8_9AGAM</name>
<feature type="compositionally biased region" description="Polar residues" evidence="4">
    <location>
        <begin position="1"/>
        <end position="10"/>
    </location>
</feature>
<evidence type="ECO:0000259" key="5">
    <source>
        <dbReference type="PROSITE" id="PS51504"/>
    </source>
</evidence>
<keyword evidence="2 3" id="KW-0238">DNA-binding</keyword>
<dbReference type="EMBL" id="KL197715">
    <property type="protein sequence ID" value="KDQ59522.1"/>
    <property type="molecule type" value="Genomic_DNA"/>
</dbReference>
<feature type="region of interest" description="Disordered" evidence="4">
    <location>
        <begin position="1"/>
        <end position="20"/>
    </location>
</feature>
<dbReference type="GO" id="GO:0006334">
    <property type="term" value="P:nucleosome assembly"/>
    <property type="evidence" value="ECO:0007669"/>
    <property type="project" value="InterPro"/>
</dbReference>
<feature type="domain" description="H15" evidence="5">
    <location>
        <begin position="46"/>
        <end position="122"/>
    </location>
</feature>
<dbReference type="STRING" id="933084.A0A067Q7Q8"/>
<accession>A0A067Q7Q8</accession>
<proteinExistence type="inferred from homology"/>
<dbReference type="HOGENOM" id="CLU_052897_3_0_1"/>
<dbReference type="InterPro" id="IPR036388">
    <property type="entry name" value="WH-like_DNA-bd_sf"/>
</dbReference>
<sequence length="253" mass="27084">MSSTTSSSPVRETRTRVTQKKVVPATIKTVTKTKAATRSKESPSASHPSWKDIIKECIAYNHEEVRAGVSRSTIKKYAEDKYNLDMNSNANLYQLNRAITNGAEKGDFHLPKGPSGKVKLAPKTKKPESGPTKENTKPAPTKKSTETKKVAEPKKAAPAKKATKATEEKATKSTTKKPATTTKKPASTATKKPAAKATTTKKPTVTATKKKVTTKAAPTTKKTSSKKVEAKKAAAKTAATKPRSRRPTSKAAA</sequence>
<comment type="similarity">
    <text evidence="3">Belongs to the histone H1/H5 family.</text>
</comment>
<dbReference type="GO" id="GO:0003677">
    <property type="term" value="F:DNA binding"/>
    <property type="evidence" value="ECO:0007669"/>
    <property type="project" value="UniProtKB-KW"/>
</dbReference>
<protein>
    <recommendedName>
        <fullName evidence="1">Histone H1</fullName>
    </recommendedName>
</protein>
<keyword evidence="3" id="KW-0539">Nucleus</keyword>
<dbReference type="SMART" id="SM00526">
    <property type="entry name" value="H15"/>
    <property type="match status" value="1"/>
</dbReference>
<evidence type="ECO:0000256" key="1">
    <source>
        <dbReference type="ARBA" id="ARBA00020833"/>
    </source>
</evidence>
<dbReference type="InterPro" id="IPR005818">
    <property type="entry name" value="Histone_H1/H5_H15"/>
</dbReference>
<evidence type="ECO:0000256" key="4">
    <source>
        <dbReference type="SAM" id="MobiDB-lite"/>
    </source>
</evidence>
<dbReference type="Gene3D" id="1.10.10.10">
    <property type="entry name" value="Winged helix-like DNA-binding domain superfamily/Winged helix DNA-binding domain"/>
    <property type="match status" value="1"/>
</dbReference>
<dbReference type="InterPro" id="IPR036390">
    <property type="entry name" value="WH_DNA-bd_sf"/>
</dbReference>
<dbReference type="Proteomes" id="UP000027265">
    <property type="component" value="Unassembled WGS sequence"/>
</dbReference>
<dbReference type="GO" id="GO:0030527">
    <property type="term" value="F:structural constituent of chromatin"/>
    <property type="evidence" value="ECO:0007669"/>
    <property type="project" value="InterPro"/>
</dbReference>
<dbReference type="Pfam" id="PF00538">
    <property type="entry name" value="Linker_histone"/>
    <property type="match status" value="1"/>
</dbReference>
<dbReference type="InParanoid" id="A0A067Q7Q8"/>
<keyword evidence="7" id="KW-1185">Reference proteome</keyword>
<comment type="subcellular location">
    <subcellularLocation>
        <location evidence="3">Nucleus</location>
    </subcellularLocation>
</comment>
<feature type="region of interest" description="Disordered" evidence="4">
    <location>
        <begin position="104"/>
        <end position="253"/>
    </location>
</feature>
<dbReference type="SUPFAM" id="SSF46785">
    <property type="entry name" value="Winged helix' DNA-binding domain"/>
    <property type="match status" value="1"/>
</dbReference>
<reference evidence="7" key="1">
    <citation type="journal article" date="2014" name="Proc. Natl. Acad. Sci. U.S.A.">
        <title>Extensive sampling of basidiomycete genomes demonstrates inadequacy of the white-rot/brown-rot paradigm for wood decay fungi.</title>
        <authorList>
            <person name="Riley R."/>
            <person name="Salamov A.A."/>
            <person name="Brown D.W."/>
            <person name="Nagy L.G."/>
            <person name="Floudas D."/>
            <person name="Held B.W."/>
            <person name="Levasseur A."/>
            <person name="Lombard V."/>
            <person name="Morin E."/>
            <person name="Otillar R."/>
            <person name="Lindquist E.A."/>
            <person name="Sun H."/>
            <person name="LaButti K.M."/>
            <person name="Schmutz J."/>
            <person name="Jabbour D."/>
            <person name="Luo H."/>
            <person name="Baker S.E."/>
            <person name="Pisabarro A.G."/>
            <person name="Walton J.D."/>
            <person name="Blanchette R.A."/>
            <person name="Henrissat B."/>
            <person name="Martin F."/>
            <person name="Cullen D."/>
            <person name="Hibbett D.S."/>
            <person name="Grigoriev I.V."/>
        </authorList>
    </citation>
    <scope>NUCLEOTIDE SEQUENCE [LARGE SCALE GENOMIC DNA]</scope>
    <source>
        <strain evidence="7">MUCL 33604</strain>
    </source>
</reference>
<evidence type="ECO:0000256" key="3">
    <source>
        <dbReference type="RuleBase" id="RU003894"/>
    </source>
</evidence>
<keyword evidence="3" id="KW-0158">Chromosome</keyword>
<evidence type="ECO:0000313" key="7">
    <source>
        <dbReference type="Proteomes" id="UP000027265"/>
    </source>
</evidence>
<feature type="compositionally biased region" description="Basic residues" evidence="4">
    <location>
        <begin position="242"/>
        <end position="253"/>
    </location>
</feature>
<dbReference type="OrthoDB" id="1110759at2759"/>
<dbReference type="PRINTS" id="PR00624">
    <property type="entry name" value="HISTONEH5"/>
</dbReference>